<gene>
    <name evidence="1" type="ORF">JOM49_004429</name>
</gene>
<dbReference type="Proteomes" id="UP000741013">
    <property type="component" value="Unassembled WGS sequence"/>
</dbReference>
<name>A0ABS4PVN1_9PSEU</name>
<accession>A0ABS4PVN1</accession>
<comment type="caution">
    <text evidence="1">The sequence shown here is derived from an EMBL/GenBank/DDBJ whole genome shotgun (WGS) entry which is preliminary data.</text>
</comment>
<evidence type="ECO:0000313" key="1">
    <source>
        <dbReference type="EMBL" id="MBP2182903.1"/>
    </source>
</evidence>
<proteinExistence type="predicted"/>
<reference evidence="1 2" key="1">
    <citation type="submission" date="2021-03" db="EMBL/GenBank/DDBJ databases">
        <title>Sequencing the genomes of 1000 actinobacteria strains.</title>
        <authorList>
            <person name="Klenk H.-P."/>
        </authorList>
    </citation>
    <scope>NUCLEOTIDE SEQUENCE [LARGE SCALE GENOMIC DNA]</scope>
    <source>
        <strain evidence="1 2">DSM 45510</strain>
    </source>
</reference>
<evidence type="ECO:0000313" key="2">
    <source>
        <dbReference type="Proteomes" id="UP000741013"/>
    </source>
</evidence>
<dbReference type="RefSeq" id="WP_209666141.1">
    <property type="nucleotide sequence ID" value="NZ_JAGGMS010000001.1"/>
</dbReference>
<sequence>MSCSTTHDFYLGRGPDAEWLGSVHLGSGASSGIEDITRARSAGGFAVLVDFFLHTAEVEQAGEVTHRGDEWPWPWPTSHGTDYVHAFDTGAVFTARRTERWSARAGEYFPPGPGDVPLVFPYRRATCGYTGLDAADTIFRRYGPLLGATHRHDVSQLGLRILTDLTAPAGPGTPGELDELRAQLPPHLRYAVTADDTAMELEFEVFGYRDGDPAAERTAQALSMLPALYGWTDPAGGPPRFTVRALIADGERHTTHPGLADPRTRAVLTAY</sequence>
<protein>
    <submittedName>
        <fullName evidence="1">Uncharacterized protein</fullName>
    </submittedName>
</protein>
<organism evidence="1 2">
    <name type="scientific">Amycolatopsis magusensis</name>
    <dbReference type="NCBI Taxonomy" id="882444"/>
    <lineage>
        <taxon>Bacteria</taxon>
        <taxon>Bacillati</taxon>
        <taxon>Actinomycetota</taxon>
        <taxon>Actinomycetes</taxon>
        <taxon>Pseudonocardiales</taxon>
        <taxon>Pseudonocardiaceae</taxon>
        <taxon>Amycolatopsis</taxon>
    </lineage>
</organism>
<dbReference type="EMBL" id="JAGGMS010000001">
    <property type="protein sequence ID" value="MBP2182903.1"/>
    <property type="molecule type" value="Genomic_DNA"/>
</dbReference>
<keyword evidence="2" id="KW-1185">Reference proteome</keyword>